<evidence type="ECO:0000256" key="3">
    <source>
        <dbReference type="ARBA" id="ARBA00022490"/>
    </source>
</evidence>
<dbReference type="HOGENOM" id="CLU_067906_1_0_1"/>
<dbReference type="EMBL" id="KB909183">
    <property type="protein sequence ID" value="EOB12989.1"/>
    <property type="molecule type" value="Genomic_DNA"/>
</dbReference>
<dbReference type="OrthoDB" id="2187858at2759"/>
<dbReference type="OMA" id="SAPWICV"/>
<dbReference type="GO" id="GO:0043023">
    <property type="term" value="F:ribosomal large subunit binding"/>
    <property type="evidence" value="ECO:0007669"/>
    <property type="project" value="TreeGrafter"/>
</dbReference>
<dbReference type="GO" id="GO:0000049">
    <property type="term" value="F:tRNA binding"/>
    <property type="evidence" value="ECO:0007669"/>
    <property type="project" value="TreeGrafter"/>
</dbReference>
<keyword evidence="8" id="KW-1185">Reference proteome</keyword>
<feature type="domain" description="NFACT protein C-terminal" evidence="6">
    <location>
        <begin position="177"/>
        <end position="232"/>
    </location>
</feature>
<dbReference type="AlphaFoldDB" id="R0M4S2"/>
<evidence type="ECO:0000256" key="1">
    <source>
        <dbReference type="ARBA" id="ARBA00004496"/>
    </source>
</evidence>
<evidence type="ECO:0000259" key="5">
    <source>
        <dbReference type="Pfam" id="PF05670"/>
    </source>
</evidence>
<dbReference type="GO" id="GO:0005737">
    <property type="term" value="C:cytoplasm"/>
    <property type="evidence" value="ECO:0007669"/>
    <property type="project" value="UniProtKB-SubCell"/>
</dbReference>
<organism evidence="7 8">
    <name type="scientific">Nosema bombycis (strain CQ1 / CVCC 102059)</name>
    <name type="common">Microsporidian parasite</name>
    <name type="synonym">Pebrine of silkworm</name>
    <dbReference type="NCBI Taxonomy" id="578461"/>
    <lineage>
        <taxon>Eukaryota</taxon>
        <taxon>Fungi</taxon>
        <taxon>Fungi incertae sedis</taxon>
        <taxon>Microsporidia</taxon>
        <taxon>Nosematidae</taxon>
        <taxon>Nosema</taxon>
    </lineage>
</organism>
<name>R0M4S2_NOSB1</name>
<sequence length="256" mass="29349">MDTIKIKSKIKEEKKKLTRPVFWFEKFNFFFSTDKKLIIGGKNAQQNEIIVKKHLNDKDLYFHTQVSGGSSVVLKEPSDISIEEAGLMALCMSKCWETNVVSPVWYVKGEQVTKTAPTGQFLTKGSFLIKDNKTNVNVYKLEYGLGLLFKLVDTYECTDEINDLIQYDGARFVIDPKEHEIEFCLPVCGPWKVLKNYTYRVRIVSGKEKKGKMVNSIIKSFVDQSKEEHIRLVKDITVEEFINGLPTNSKIGKTTK</sequence>
<dbReference type="Pfam" id="PF11923">
    <property type="entry name" value="NFACT-C"/>
    <property type="match status" value="1"/>
</dbReference>
<reference evidence="7 8" key="1">
    <citation type="journal article" date="2013" name="BMC Genomics">
        <title>Comparative genomics of parasitic silkworm microsporidia reveal an association between genome expansion and host adaptation.</title>
        <authorList>
            <person name="Pan G."/>
            <person name="Xu J."/>
            <person name="Li T."/>
            <person name="Xia Q."/>
            <person name="Liu S.L."/>
            <person name="Zhang G."/>
            <person name="Li S."/>
            <person name="Li C."/>
            <person name="Liu H."/>
            <person name="Yang L."/>
            <person name="Liu T."/>
            <person name="Zhang X."/>
            <person name="Wu Z."/>
            <person name="Fan W."/>
            <person name="Dang X."/>
            <person name="Xiang H."/>
            <person name="Tao M."/>
            <person name="Li Y."/>
            <person name="Hu J."/>
            <person name="Li Z."/>
            <person name="Lin L."/>
            <person name="Luo J."/>
            <person name="Geng L."/>
            <person name="Wang L."/>
            <person name="Long M."/>
            <person name="Wan Y."/>
            <person name="He N."/>
            <person name="Zhang Z."/>
            <person name="Lu C."/>
            <person name="Keeling P.J."/>
            <person name="Wang J."/>
            <person name="Xiang Z."/>
            <person name="Zhou Z."/>
        </authorList>
    </citation>
    <scope>NUCLEOTIDE SEQUENCE [LARGE SCALE GENOMIC DNA]</scope>
    <source>
        <strain evidence="8">CQ1 / CVCC 102059</strain>
    </source>
</reference>
<comment type="subcellular location">
    <subcellularLocation>
        <location evidence="1">Cytoplasm</location>
    </subcellularLocation>
</comment>
<dbReference type="Proteomes" id="UP000016927">
    <property type="component" value="Unassembled WGS sequence"/>
</dbReference>
<evidence type="ECO:0000256" key="2">
    <source>
        <dbReference type="ARBA" id="ARBA00008318"/>
    </source>
</evidence>
<dbReference type="InterPro" id="IPR008532">
    <property type="entry name" value="NFACT_RNA-bd"/>
</dbReference>
<dbReference type="Pfam" id="PF05670">
    <property type="entry name" value="NFACT-R_1"/>
    <property type="match status" value="1"/>
</dbReference>
<evidence type="ECO:0000313" key="7">
    <source>
        <dbReference type="EMBL" id="EOB12989.1"/>
    </source>
</evidence>
<accession>R0M4S2</accession>
<dbReference type="InterPro" id="IPR021846">
    <property type="entry name" value="NFACT-C"/>
</dbReference>
<protein>
    <submittedName>
        <fullName evidence="7">Serologically defined colon cancer antigen 1</fullName>
    </submittedName>
</protein>
<dbReference type="STRING" id="578461.R0M4S2"/>
<feature type="domain" description="NFACT RNA-binding" evidence="5">
    <location>
        <begin position="26"/>
        <end position="131"/>
    </location>
</feature>
<dbReference type="PANTHER" id="PTHR15239">
    <property type="entry name" value="NUCLEAR EXPORT MEDIATOR FACTOR NEMF"/>
    <property type="match status" value="1"/>
</dbReference>
<keyword evidence="4" id="KW-0175">Coiled coil</keyword>
<keyword evidence="3" id="KW-0963">Cytoplasm</keyword>
<evidence type="ECO:0000256" key="4">
    <source>
        <dbReference type="ARBA" id="ARBA00023054"/>
    </source>
</evidence>
<gene>
    <name evidence="7" type="primary">SDCG1</name>
    <name evidence="7" type="ORF">NBO_275g0002</name>
</gene>
<dbReference type="InterPro" id="IPR051608">
    <property type="entry name" value="RQC_Subunit_NEMF"/>
</dbReference>
<dbReference type="VEuPathDB" id="MicrosporidiaDB:NBO_275g0002"/>
<proteinExistence type="inferred from homology"/>
<comment type="similarity">
    <text evidence="2">Belongs to the NEMF family.</text>
</comment>
<dbReference type="PANTHER" id="PTHR15239:SF6">
    <property type="entry name" value="RIBOSOME QUALITY CONTROL COMPLEX SUBUNIT NEMF"/>
    <property type="match status" value="1"/>
</dbReference>
<dbReference type="GO" id="GO:1990112">
    <property type="term" value="C:RQC complex"/>
    <property type="evidence" value="ECO:0007669"/>
    <property type="project" value="TreeGrafter"/>
</dbReference>
<dbReference type="GO" id="GO:0072344">
    <property type="term" value="P:rescue of stalled ribosome"/>
    <property type="evidence" value="ECO:0007669"/>
    <property type="project" value="TreeGrafter"/>
</dbReference>
<evidence type="ECO:0000259" key="6">
    <source>
        <dbReference type="Pfam" id="PF11923"/>
    </source>
</evidence>
<evidence type="ECO:0000313" key="8">
    <source>
        <dbReference type="Proteomes" id="UP000016927"/>
    </source>
</evidence>